<organism evidence="9">
    <name type="scientific">Aphanomyces invadans</name>
    <dbReference type="NCBI Taxonomy" id="157072"/>
    <lineage>
        <taxon>Eukaryota</taxon>
        <taxon>Sar</taxon>
        <taxon>Stramenopiles</taxon>
        <taxon>Oomycota</taxon>
        <taxon>Saprolegniomycetes</taxon>
        <taxon>Saprolegniales</taxon>
        <taxon>Verrucalvaceae</taxon>
        <taxon>Aphanomyces</taxon>
    </lineage>
</organism>
<dbReference type="GO" id="GO:0004222">
    <property type="term" value="F:metalloendopeptidase activity"/>
    <property type="evidence" value="ECO:0007669"/>
    <property type="project" value="InterPro"/>
</dbReference>
<proteinExistence type="predicted"/>
<evidence type="ECO:0000256" key="2">
    <source>
        <dbReference type="ARBA" id="ARBA00022692"/>
    </source>
</evidence>
<feature type="transmembrane region" description="Helical" evidence="6">
    <location>
        <begin position="471"/>
        <end position="492"/>
    </location>
</feature>
<dbReference type="PANTHER" id="PTHR13325:SF3">
    <property type="entry name" value="MEMBRANE-BOUND TRANSCRIPTION FACTOR SITE-2 PROTEASE"/>
    <property type="match status" value="1"/>
</dbReference>
<protein>
    <recommendedName>
        <fullName evidence="5">Endopeptidase S2P</fullName>
    </recommendedName>
</protein>
<dbReference type="GO" id="GO:0016020">
    <property type="term" value="C:membrane"/>
    <property type="evidence" value="ECO:0007669"/>
    <property type="project" value="InterPro"/>
</dbReference>
<feature type="transmembrane region" description="Helical" evidence="6">
    <location>
        <begin position="123"/>
        <end position="141"/>
    </location>
</feature>
<evidence type="ECO:0000256" key="5">
    <source>
        <dbReference type="ARBA" id="ARBA00032658"/>
    </source>
</evidence>
<evidence type="ECO:0000256" key="6">
    <source>
        <dbReference type="SAM" id="Phobius"/>
    </source>
</evidence>
<dbReference type="GeneID" id="20079327"/>
<evidence type="ECO:0000256" key="7">
    <source>
        <dbReference type="SAM" id="SignalP"/>
    </source>
</evidence>
<name>A0A024UNV1_9STRA</name>
<feature type="transmembrane region" description="Helical" evidence="6">
    <location>
        <begin position="191"/>
        <end position="211"/>
    </location>
</feature>
<feature type="domain" description="Peptidase M50" evidence="8">
    <location>
        <begin position="127"/>
        <end position="288"/>
    </location>
</feature>
<keyword evidence="3 6" id="KW-1133">Transmembrane helix</keyword>
<evidence type="ECO:0000256" key="3">
    <source>
        <dbReference type="ARBA" id="ARBA00022989"/>
    </source>
</evidence>
<dbReference type="EMBL" id="KI913954">
    <property type="protein sequence ID" value="ETW07855.1"/>
    <property type="molecule type" value="Genomic_DNA"/>
</dbReference>
<dbReference type="RefSeq" id="XP_008863948.1">
    <property type="nucleotide sequence ID" value="XM_008865726.1"/>
</dbReference>
<dbReference type="InterPro" id="IPR008915">
    <property type="entry name" value="Peptidase_M50"/>
</dbReference>
<sequence>MLATWLLVVAVGWAVTYSVLFTASQGNANIDRNTLHVLPAFVSKEFTWLNEWVFQLGRRHPIALKAWFTAGSVVAAILMVGSSAYVVWNAMVLVARHIVQVDVEAPLPTTSVMLPGVNMPLHAMWYLWIAIFLAASFHEFGHALAAALCEIRMVSVGVFLAVVFPGAYVRFDSYYNIGVTDQIKIQSAGIWHNAVMALVCMLQLWILPTLLSPWFATHRGLTVTSMPEFSNFEGLLDIGNVIVSIDHAPTLTLSAWEKELAVLAQVVDQPNATWKQVGYCIPFLELLQHGNRDDSSCCHADNGNTDSALQCFAHGDGDESTGTPPPAQMVCLDGNRVGQVSIARCTHDLPCHQDGVDKSSHVCVLPKMQDGTSLIRIGLRSNRTLVVHGYPPDLHAELHLSPYSQLAPATTGTFWWLSLPTWIERFWQFVGNVSGTLGLFNALPIHHFDGSHLCASYLQLLVADEPTRAQALSTILIAGDVLVVVAGVLSLWPL</sequence>
<feature type="chain" id="PRO_5001535232" description="Endopeptidase S2P" evidence="7">
    <location>
        <begin position="19"/>
        <end position="494"/>
    </location>
</feature>
<accession>A0A024UNV1</accession>
<gene>
    <name evidence="9" type="ORF">H310_02277</name>
</gene>
<dbReference type="GO" id="GO:0012505">
    <property type="term" value="C:endomembrane system"/>
    <property type="evidence" value="ECO:0007669"/>
    <property type="project" value="UniProtKB-SubCell"/>
</dbReference>
<dbReference type="InterPro" id="IPR001193">
    <property type="entry name" value="MBTPS2"/>
</dbReference>
<dbReference type="AlphaFoldDB" id="A0A024UNV1"/>
<feature type="signal peptide" evidence="7">
    <location>
        <begin position="1"/>
        <end position="18"/>
    </location>
</feature>
<feature type="transmembrane region" description="Helical" evidence="6">
    <location>
        <begin position="66"/>
        <end position="88"/>
    </location>
</feature>
<feature type="transmembrane region" description="Helical" evidence="6">
    <location>
        <begin position="153"/>
        <end position="171"/>
    </location>
</feature>
<dbReference type="OrthoDB" id="69989at2759"/>
<dbReference type="eggNOG" id="KOG2921">
    <property type="taxonomic scope" value="Eukaryota"/>
</dbReference>
<reference evidence="9" key="1">
    <citation type="submission" date="2013-12" db="EMBL/GenBank/DDBJ databases">
        <title>The Genome Sequence of Aphanomyces invadans NJM9701.</title>
        <authorList>
            <consortium name="The Broad Institute Genomics Platform"/>
            <person name="Russ C."/>
            <person name="Tyler B."/>
            <person name="van West P."/>
            <person name="Dieguez-Uribeondo J."/>
            <person name="Young S.K."/>
            <person name="Zeng Q."/>
            <person name="Gargeya S."/>
            <person name="Fitzgerald M."/>
            <person name="Abouelleil A."/>
            <person name="Alvarado L."/>
            <person name="Chapman S.B."/>
            <person name="Gainer-Dewar J."/>
            <person name="Goldberg J."/>
            <person name="Griggs A."/>
            <person name="Gujja S."/>
            <person name="Hansen M."/>
            <person name="Howarth C."/>
            <person name="Imamovic A."/>
            <person name="Ireland A."/>
            <person name="Larimer J."/>
            <person name="McCowan C."/>
            <person name="Murphy C."/>
            <person name="Pearson M."/>
            <person name="Poon T.W."/>
            <person name="Priest M."/>
            <person name="Roberts A."/>
            <person name="Saif S."/>
            <person name="Shea T."/>
            <person name="Sykes S."/>
            <person name="Wortman J."/>
            <person name="Nusbaum C."/>
            <person name="Birren B."/>
        </authorList>
    </citation>
    <scope>NUCLEOTIDE SEQUENCE [LARGE SCALE GENOMIC DNA]</scope>
    <source>
        <strain evidence="9">NJM9701</strain>
    </source>
</reference>
<dbReference type="PRINTS" id="PR01000">
    <property type="entry name" value="SREBPS2PTASE"/>
</dbReference>
<evidence type="ECO:0000259" key="8">
    <source>
        <dbReference type="Pfam" id="PF02163"/>
    </source>
</evidence>
<dbReference type="STRING" id="157072.A0A024UNV1"/>
<dbReference type="Pfam" id="PF02163">
    <property type="entry name" value="Peptidase_M50"/>
    <property type="match status" value="1"/>
</dbReference>
<dbReference type="GO" id="GO:1905897">
    <property type="term" value="P:regulation of response to endoplasmic reticulum stress"/>
    <property type="evidence" value="ECO:0007669"/>
    <property type="project" value="TreeGrafter"/>
</dbReference>
<evidence type="ECO:0000313" key="9">
    <source>
        <dbReference type="EMBL" id="ETW07855.1"/>
    </source>
</evidence>
<keyword evidence="4 6" id="KW-0472">Membrane</keyword>
<comment type="subcellular location">
    <subcellularLocation>
        <location evidence="1">Endomembrane system</location>
        <topology evidence="1">Multi-pass membrane protein</topology>
    </subcellularLocation>
</comment>
<dbReference type="VEuPathDB" id="FungiDB:H310_02277"/>
<dbReference type="GO" id="GO:0031293">
    <property type="term" value="P:membrane protein intracellular domain proteolysis"/>
    <property type="evidence" value="ECO:0007669"/>
    <property type="project" value="TreeGrafter"/>
</dbReference>
<keyword evidence="7" id="KW-0732">Signal</keyword>
<evidence type="ECO:0000256" key="4">
    <source>
        <dbReference type="ARBA" id="ARBA00023136"/>
    </source>
</evidence>
<evidence type="ECO:0000256" key="1">
    <source>
        <dbReference type="ARBA" id="ARBA00004127"/>
    </source>
</evidence>
<keyword evidence="2 6" id="KW-0812">Transmembrane</keyword>
<dbReference type="GO" id="GO:0005737">
    <property type="term" value="C:cytoplasm"/>
    <property type="evidence" value="ECO:0007669"/>
    <property type="project" value="TreeGrafter"/>
</dbReference>
<dbReference type="PANTHER" id="PTHR13325">
    <property type="entry name" value="PROTEASE M50 MEMBRANE-BOUND TRANSCRIPTION FACTOR SITE 2 PROTEASE"/>
    <property type="match status" value="1"/>
</dbReference>